<dbReference type="OrthoDB" id="2745134at2759"/>
<keyword evidence="2" id="KW-0812">Transmembrane</keyword>
<dbReference type="InterPro" id="IPR045340">
    <property type="entry name" value="DUF6533"/>
</dbReference>
<name>A0A0H2RKD7_9AGAM</name>
<keyword evidence="2" id="KW-0472">Membrane</keyword>
<evidence type="ECO:0000256" key="2">
    <source>
        <dbReference type="SAM" id="Phobius"/>
    </source>
</evidence>
<feature type="region of interest" description="Disordered" evidence="1">
    <location>
        <begin position="305"/>
        <end position="344"/>
    </location>
</feature>
<keyword evidence="5" id="KW-1185">Reference proteome</keyword>
<keyword evidence="2" id="KW-1133">Transmembrane helix</keyword>
<dbReference type="InParanoid" id="A0A0H2RKD7"/>
<evidence type="ECO:0000313" key="5">
    <source>
        <dbReference type="Proteomes" id="UP000053477"/>
    </source>
</evidence>
<dbReference type="STRING" id="27342.A0A0H2RKD7"/>
<protein>
    <recommendedName>
        <fullName evidence="3">DUF6533 domain-containing protein</fullName>
    </recommendedName>
</protein>
<sequence length="344" mass="38212">MSSESADEIVVSAQQLISTKTFLCASVFLLLYDHVLTISDEIDFVWKRRITPVTCLFLLNRYYAPLVYIVLMVAEFTPLLTPELILTLRVSALYSQSKFVLAYLLLLLFVQLAVGLWTLSRPGSGPLPLPPVDLDAFTGCFYVSAPNLTKISTGCLWIEIAFDLSVFGLTLARTLRAVADDEALGLVRTVFRDGILYFLVIFSTNLVWALMVIFAPVGLKYINAEPSVILVVIMINRLTLNLRSRLVPSSAITSSYAQNSSPIWTFARFRRPVDDSHHGVLTDTISIPNTGDFEGETTGDIYMDNLAKKTPYPSPGYVGHRHPDEQDESEDVELGSSRGQDTSK</sequence>
<dbReference type="EMBL" id="KQ085985">
    <property type="protein sequence ID" value="KLO12087.1"/>
    <property type="molecule type" value="Genomic_DNA"/>
</dbReference>
<feature type="domain" description="DUF6533" evidence="3">
    <location>
        <begin position="22"/>
        <end position="66"/>
    </location>
</feature>
<evidence type="ECO:0000259" key="3">
    <source>
        <dbReference type="Pfam" id="PF20151"/>
    </source>
</evidence>
<reference evidence="4 5" key="1">
    <citation type="submission" date="2015-04" db="EMBL/GenBank/DDBJ databases">
        <title>Complete genome sequence of Schizopora paradoxa KUC8140, a cosmopolitan wood degrader in East Asia.</title>
        <authorList>
            <consortium name="DOE Joint Genome Institute"/>
            <person name="Min B."/>
            <person name="Park H."/>
            <person name="Jang Y."/>
            <person name="Kim J.-J."/>
            <person name="Kim K.H."/>
            <person name="Pangilinan J."/>
            <person name="Lipzen A."/>
            <person name="Riley R."/>
            <person name="Grigoriev I.V."/>
            <person name="Spatafora J.W."/>
            <person name="Choi I.-G."/>
        </authorList>
    </citation>
    <scope>NUCLEOTIDE SEQUENCE [LARGE SCALE GENOMIC DNA]</scope>
    <source>
        <strain evidence="4 5">KUC8140</strain>
    </source>
</reference>
<feature type="transmembrane region" description="Helical" evidence="2">
    <location>
        <begin position="66"/>
        <end position="88"/>
    </location>
</feature>
<dbReference type="Pfam" id="PF20151">
    <property type="entry name" value="DUF6533"/>
    <property type="match status" value="1"/>
</dbReference>
<accession>A0A0H2RKD7</accession>
<feature type="transmembrane region" description="Helical" evidence="2">
    <location>
        <begin position="195"/>
        <end position="215"/>
    </location>
</feature>
<organism evidence="4 5">
    <name type="scientific">Schizopora paradoxa</name>
    <dbReference type="NCBI Taxonomy" id="27342"/>
    <lineage>
        <taxon>Eukaryota</taxon>
        <taxon>Fungi</taxon>
        <taxon>Dikarya</taxon>
        <taxon>Basidiomycota</taxon>
        <taxon>Agaricomycotina</taxon>
        <taxon>Agaricomycetes</taxon>
        <taxon>Hymenochaetales</taxon>
        <taxon>Schizoporaceae</taxon>
        <taxon>Schizopora</taxon>
    </lineage>
</organism>
<dbReference type="AlphaFoldDB" id="A0A0H2RKD7"/>
<proteinExistence type="predicted"/>
<gene>
    <name evidence="4" type="ORF">SCHPADRAFT_941492</name>
</gene>
<feature type="transmembrane region" description="Helical" evidence="2">
    <location>
        <begin position="100"/>
        <end position="119"/>
    </location>
</feature>
<feature type="transmembrane region" description="Helical" evidence="2">
    <location>
        <begin position="156"/>
        <end position="175"/>
    </location>
</feature>
<evidence type="ECO:0000313" key="4">
    <source>
        <dbReference type="EMBL" id="KLO12087.1"/>
    </source>
</evidence>
<dbReference type="Proteomes" id="UP000053477">
    <property type="component" value="Unassembled WGS sequence"/>
</dbReference>
<evidence type="ECO:0000256" key="1">
    <source>
        <dbReference type="SAM" id="MobiDB-lite"/>
    </source>
</evidence>